<feature type="region of interest" description="Disordered" evidence="1">
    <location>
        <begin position="1"/>
        <end position="32"/>
    </location>
</feature>
<reference evidence="2" key="1">
    <citation type="journal article" date="2012" name="Nat. Biotechnol.">
        <title>Reference genome sequence of the model plant Setaria.</title>
        <authorList>
            <person name="Bennetzen J.L."/>
            <person name="Schmutz J."/>
            <person name="Wang H."/>
            <person name="Percifield R."/>
            <person name="Hawkins J."/>
            <person name="Pontaroli A.C."/>
            <person name="Estep M."/>
            <person name="Feng L."/>
            <person name="Vaughn J.N."/>
            <person name="Grimwood J."/>
            <person name="Jenkins J."/>
            <person name="Barry K."/>
            <person name="Lindquist E."/>
            <person name="Hellsten U."/>
            <person name="Deshpande S."/>
            <person name="Wang X."/>
            <person name="Wu X."/>
            <person name="Mitros T."/>
            <person name="Triplett J."/>
            <person name="Yang X."/>
            <person name="Ye C.Y."/>
            <person name="Mauro-Herrera M."/>
            <person name="Wang L."/>
            <person name="Li P."/>
            <person name="Sharma M."/>
            <person name="Sharma R."/>
            <person name="Ronald P.C."/>
            <person name="Panaud O."/>
            <person name="Kellogg E.A."/>
            <person name="Brutnell T.P."/>
            <person name="Doust A.N."/>
            <person name="Tuskan G.A."/>
            <person name="Rokhsar D."/>
            <person name="Devos K.M."/>
        </authorList>
    </citation>
    <scope>NUCLEOTIDE SEQUENCE [LARGE SCALE GENOMIC DNA]</scope>
    <source>
        <strain evidence="2">Yugu1</strain>
    </source>
</reference>
<reference evidence="2" key="2">
    <citation type="submission" date="2015-07" db="EMBL/GenBank/DDBJ databases">
        <authorList>
            <person name="Noorani M."/>
        </authorList>
    </citation>
    <scope>NUCLEOTIDE SEQUENCE</scope>
    <source>
        <strain evidence="2">Yugu1</strain>
    </source>
</reference>
<sequence>MKREAKTLMKRKAAKRTAAAAPHKPLDGFPEEELPKLSQEVREFYAKRKATADKILEYEEALIKQFRKKSYAEDYTEVEIN</sequence>
<protein>
    <submittedName>
        <fullName evidence="2">Uncharacterized protein</fullName>
    </submittedName>
</protein>
<proteinExistence type="predicted"/>
<dbReference type="AlphaFoldDB" id="A0A368S1W6"/>
<name>A0A368S1W6_SETIT</name>
<dbReference type="EMBL" id="CM003534">
    <property type="protein sequence ID" value="RCV36416.1"/>
    <property type="molecule type" value="Genomic_DNA"/>
</dbReference>
<gene>
    <name evidence="2" type="ORF">SETIT_7G317400v2</name>
</gene>
<dbReference type="OrthoDB" id="695726at2759"/>
<organism evidence="2">
    <name type="scientific">Setaria italica</name>
    <name type="common">Foxtail millet</name>
    <name type="synonym">Panicum italicum</name>
    <dbReference type="NCBI Taxonomy" id="4555"/>
    <lineage>
        <taxon>Eukaryota</taxon>
        <taxon>Viridiplantae</taxon>
        <taxon>Streptophyta</taxon>
        <taxon>Embryophyta</taxon>
        <taxon>Tracheophyta</taxon>
        <taxon>Spermatophyta</taxon>
        <taxon>Magnoliopsida</taxon>
        <taxon>Liliopsida</taxon>
        <taxon>Poales</taxon>
        <taxon>Poaceae</taxon>
        <taxon>PACMAD clade</taxon>
        <taxon>Panicoideae</taxon>
        <taxon>Panicodae</taxon>
        <taxon>Paniceae</taxon>
        <taxon>Cenchrinae</taxon>
        <taxon>Setaria</taxon>
    </lineage>
</organism>
<evidence type="ECO:0000313" key="2">
    <source>
        <dbReference type="EMBL" id="RCV36416.1"/>
    </source>
</evidence>
<evidence type="ECO:0000256" key="1">
    <source>
        <dbReference type="SAM" id="MobiDB-lite"/>
    </source>
</evidence>
<accession>A0A368S1W6</accession>